<name>A0ABP0IZD4_9DINO</name>
<keyword evidence="6" id="KW-0175">Coiled coil</keyword>
<dbReference type="PANTHER" id="PTHR46512:SF9">
    <property type="entry name" value="PEPTIDYLPROLYL ISOMERASE"/>
    <property type="match status" value="1"/>
</dbReference>
<organism evidence="8 9">
    <name type="scientific">Durusdinium trenchii</name>
    <dbReference type="NCBI Taxonomy" id="1381693"/>
    <lineage>
        <taxon>Eukaryota</taxon>
        <taxon>Sar</taxon>
        <taxon>Alveolata</taxon>
        <taxon>Dinophyceae</taxon>
        <taxon>Suessiales</taxon>
        <taxon>Symbiodiniaceae</taxon>
        <taxon>Durusdinium</taxon>
    </lineage>
</organism>
<evidence type="ECO:0000256" key="7">
    <source>
        <dbReference type="SAM" id="MobiDB-lite"/>
    </source>
</evidence>
<keyword evidence="9" id="KW-1185">Reference proteome</keyword>
<feature type="compositionally biased region" description="Basic and acidic residues" evidence="7">
    <location>
        <begin position="29"/>
        <end position="41"/>
    </location>
</feature>
<dbReference type="SUPFAM" id="SSF48452">
    <property type="entry name" value="TPR-like"/>
    <property type="match status" value="1"/>
</dbReference>
<dbReference type="InterPro" id="IPR050754">
    <property type="entry name" value="FKBP4/5/8-like"/>
</dbReference>
<evidence type="ECO:0000256" key="3">
    <source>
        <dbReference type="ARBA" id="ARBA00023110"/>
    </source>
</evidence>
<reference evidence="8 9" key="1">
    <citation type="submission" date="2024-02" db="EMBL/GenBank/DDBJ databases">
        <authorList>
            <person name="Chen Y."/>
            <person name="Shah S."/>
            <person name="Dougan E. K."/>
            <person name="Thang M."/>
            <person name="Chan C."/>
        </authorList>
    </citation>
    <scope>NUCLEOTIDE SEQUENCE [LARGE SCALE GENOMIC DNA]</scope>
</reference>
<evidence type="ECO:0000256" key="1">
    <source>
        <dbReference type="ARBA" id="ARBA00000971"/>
    </source>
</evidence>
<sequence>MADGGSSTETEDAGHYCASAPRKRKKPGCKKDSSKVKQKTTGEDARWPSFLVKFEGKIASCRRSGSGCCFCRHQCLVRAEPLLDEIKSWRENLLSVAPEVADRELLWIFQSSQTAAAERQAKQVKQNRTAQVLDYEEEGSTTETENDEETQDKKSVAASTNTSSPSAESDGESSDVLDMSEPAASSSKPMPLSRNHYAQRFGAKQPTVKLNTFVKGADKSTVICQQAAVLHGLPDHRKRQFRVAKQDTAAFDLCTRFLQLRYHNEGERLPDKFVFQGALKDRSLMIGSTADRLQKLVAGDSDELSDDSQLSKDELDEIDDRALSAMAIQSLVMSALVCTGQLPSTKFYYILASPESSTAVAVIPQKCGDVDASCTGTKGNAQLDYSAQWPAQPKINQLGGSQASTGEGYHWVPNDDEDENQELQDDDVCVIADERQENLRGKGSWMDAIEKYEEAASLVHYCYSTDPGWRKNQRGIDDDVLVLVDDVGSTEEEAKWQRKHRALCALNLAACKQKLDKFDEAIAACDTALELDPDNVKALYRRAESRIRPVKATAYEHDLAIKDLAKANRLDPSNQTVERLLVRLRGERRVQREKDAKTFTGMFDRGQIYDKVAHEARVAAATAKGGSLLSSGATYQDLEKRIEEISEEDPLEKRIQDAELLRDLYVRNGKEDEARKLNEQIKEAKKAVKAVEQPKIDWANPPAELVEDAKRHGLDLMDPVVVQELKRLELEGFDKLEEVAEGATDPEEEE</sequence>
<dbReference type="InterPro" id="IPR011990">
    <property type="entry name" value="TPR-like_helical_dom_sf"/>
</dbReference>
<dbReference type="EC" id="5.2.1.8" evidence="2"/>
<feature type="repeat" description="TPR" evidence="5">
    <location>
        <begin position="502"/>
        <end position="535"/>
    </location>
</feature>
<feature type="compositionally biased region" description="Acidic residues" evidence="7">
    <location>
        <begin position="134"/>
        <end position="150"/>
    </location>
</feature>
<dbReference type="PANTHER" id="PTHR46512">
    <property type="entry name" value="PEPTIDYLPROLYL ISOMERASE"/>
    <property type="match status" value="1"/>
</dbReference>
<gene>
    <name evidence="8" type="ORF">SCF082_LOCUS9455</name>
</gene>
<evidence type="ECO:0000313" key="9">
    <source>
        <dbReference type="Proteomes" id="UP001642464"/>
    </source>
</evidence>
<keyword evidence="4 8" id="KW-0413">Isomerase</keyword>
<comment type="caution">
    <text evidence="8">The sequence shown here is derived from an EMBL/GenBank/DDBJ whole genome shotgun (WGS) entry which is preliminary data.</text>
</comment>
<dbReference type="Pfam" id="PF00515">
    <property type="entry name" value="TPR_1"/>
    <property type="match status" value="1"/>
</dbReference>
<proteinExistence type="predicted"/>
<evidence type="ECO:0000256" key="2">
    <source>
        <dbReference type="ARBA" id="ARBA00013194"/>
    </source>
</evidence>
<dbReference type="GO" id="GO:0016853">
    <property type="term" value="F:isomerase activity"/>
    <property type="evidence" value="ECO:0007669"/>
    <property type="project" value="UniProtKB-KW"/>
</dbReference>
<comment type="catalytic activity">
    <reaction evidence="1">
        <text>[protein]-peptidylproline (omega=180) = [protein]-peptidylproline (omega=0)</text>
        <dbReference type="Rhea" id="RHEA:16237"/>
        <dbReference type="Rhea" id="RHEA-COMP:10747"/>
        <dbReference type="Rhea" id="RHEA-COMP:10748"/>
        <dbReference type="ChEBI" id="CHEBI:83833"/>
        <dbReference type="ChEBI" id="CHEBI:83834"/>
        <dbReference type="EC" id="5.2.1.8"/>
    </reaction>
</comment>
<dbReference type="Gene3D" id="1.25.40.10">
    <property type="entry name" value="Tetratricopeptide repeat domain"/>
    <property type="match status" value="1"/>
</dbReference>
<feature type="region of interest" description="Disordered" evidence="7">
    <location>
        <begin position="120"/>
        <end position="193"/>
    </location>
</feature>
<evidence type="ECO:0000256" key="6">
    <source>
        <dbReference type="SAM" id="Coils"/>
    </source>
</evidence>
<accession>A0ABP0IZD4</accession>
<dbReference type="EMBL" id="CAXAMM010005491">
    <property type="protein sequence ID" value="CAK9007430.1"/>
    <property type="molecule type" value="Genomic_DNA"/>
</dbReference>
<evidence type="ECO:0000256" key="4">
    <source>
        <dbReference type="ARBA" id="ARBA00023235"/>
    </source>
</evidence>
<dbReference type="InterPro" id="IPR019734">
    <property type="entry name" value="TPR_rpt"/>
</dbReference>
<keyword evidence="3" id="KW-0697">Rotamase</keyword>
<dbReference type="PROSITE" id="PS50005">
    <property type="entry name" value="TPR"/>
    <property type="match status" value="1"/>
</dbReference>
<protein>
    <recommendedName>
        <fullName evidence="2">peptidylprolyl isomerase</fullName>
        <ecNumber evidence="2">5.2.1.8</ecNumber>
    </recommendedName>
</protein>
<evidence type="ECO:0000313" key="8">
    <source>
        <dbReference type="EMBL" id="CAK9007430.1"/>
    </source>
</evidence>
<evidence type="ECO:0000256" key="5">
    <source>
        <dbReference type="PROSITE-ProRule" id="PRU00339"/>
    </source>
</evidence>
<feature type="non-terminal residue" evidence="8">
    <location>
        <position position="750"/>
    </location>
</feature>
<feature type="region of interest" description="Disordered" evidence="7">
    <location>
        <begin position="1"/>
        <end position="41"/>
    </location>
</feature>
<keyword evidence="5" id="KW-0802">TPR repeat</keyword>
<feature type="coiled-coil region" evidence="6">
    <location>
        <begin position="667"/>
        <end position="694"/>
    </location>
</feature>
<dbReference type="Proteomes" id="UP001642464">
    <property type="component" value="Unassembled WGS sequence"/>
</dbReference>
<dbReference type="SMART" id="SM00028">
    <property type="entry name" value="TPR"/>
    <property type="match status" value="1"/>
</dbReference>